<protein>
    <submittedName>
        <fullName evidence="6">Acryloyl-CoA reductase</fullName>
        <ecNumber evidence="6">1.3.1.95</ecNumber>
    </submittedName>
</protein>
<dbReference type="CDD" id="cd00567">
    <property type="entry name" value="ACAD"/>
    <property type="match status" value="1"/>
</dbReference>
<dbReference type="Gene3D" id="1.10.540.10">
    <property type="entry name" value="Acyl-CoA dehydrogenase/oxidase, N-terminal domain"/>
    <property type="match status" value="1"/>
</dbReference>
<dbReference type="PANTHER" id="PTHR43884:SF12">
    <property type="entry name" value="ISOVALERYL-COA DEHYDROGENASE, MITOCHONDRIAL-RELATED"/>
    <property type="match status" value="1"/>
</dbReference>
<dbReference type="Pfam" id="PF08240">
    <property type="entry name" value="ADH_N"/>
    <property type="match status" value="1"/>
</dbReference>
<dbReference type="SUPFAM" id="SSF50129">
    <property type="entry name" value="GroES-like"/>
    <property type="match status" value="1"/>
</dbReference>
<dbReference type="Pfam" id="PF02771">
    <property type="entry name" value="Acyl-CoA_dh_N"/>
    <property type="match status" value="1"/>
</dbReference>
<evidence type="ECO:0000256" key="4">
    <source>
        <dbReference type="ARBA" id="ARBA00022827"/>
    </source>
</evidence>
<reference evidence="6 7" key="1">
    <citation type="submission" date="2020-08" db="EMBL/GenBank/DDBJ databases">
        <title>Genome sequence of Diaphorobacter ruginosibacter DSM 27467T.</title>
        <authorList>
            <person name="Hyun D.-W."/>
            <person name="Bae J.-W."/>
        </authorList>
    </citation>
    <scope>NUCLEOTIDE SEQUENCE [LARGE SCALE GENOMIC DNA]</scope>
    <source>
        <strain evidence="6 7">DSM 27467</strain>
    </source>
</reference>
<dbReference type="NCBIfam" id="TIGR02823">
    <property type="entry name" value="oxido_YhdH"/>
    <property type="match status" value="1"/>
</dbReference>
<dbReference type="EC" id="1.3.1.95" evidence="6"/>
<dbReference type="InterPro" id="IPR006089">
    <property type="entry name" value="Acyl-CoA_DH_CS"/>
</dbReference>
<comment type="similarity">
    <text evidence="2">Belongs to the acyl-CoA dehydrogenase family.</text>
</comment>
<dbReference type="SUPFAM" id="SSF51735">
    <property type="entry name" value="NAD(P)-binding Rossmann-fold domains"/>
    <property type="match status" value="1"/>
</dbReference>
<dbReference type="InterPro" id="IPR014188">
    <property type="entry name" value="Acrylyl-CoA_reductase_AcuI"/>
</dbReference>
<keyword evidence="6" id="KW-0560">Oxidoreductase</keyword>
<dbReference type="Gene3D" id="3.40.50.720">
    <property type="entry name" value="NAD(P)-binding Rossmann-like Domain"/>
    <property type="match status" value="1"/>
</dbReference>
<name>A0A7G9RSA7_9BURK</name>
<dbReference type="InterPro" id="IPR036291">
    <property type="entry name" value="NAD(P)-bd_dom_sf"/>
</dbReference>
<dbReference type="GO" id="GO:0003995">
    <property type="term" value="F:acyl-CoA dehydrogenase activity"/>
    <property type="evidence" value="ECO:0007669"/>
    <property type="project" value="InterPro"/>
</dbReference>
<dbReference type="AlphaFoldDB" id="A0A7G9RSA7"/>
<feature type="domain" description="Enoyl reductase (ER)" evidence="5">
    <location>
        <begin position="421"/>
        <end position="733"/>
    </location>
</feature>
<keyword evidence="4" id="KW-0274">FAD</keyword>
<dbReference type="CDD" id="cd08288">
    <property type="entry name" value="MDR_yhdh"/>
    <property type="match status" value="1"/>
</dbReference>
<evidence type="ECO:0000313" key="6">
    <source>
        <dbReference type="EMBL" id="QNN58482.1"/>
    </source>
</evidence>
<evidence type="ECO:0000256" key="1">
    <source>
        <dbReference type="ARBA" id="ARBA00001974"/>
    </source>
</evidence>
<proteinExistence type="inferred from homology"/>
<dbReference type="Pfam" id="PF00107">
    <property type="entry name" value="ADH_zinc_N"/>
    <property type="match status" value="1"/>
</dbReference>
<dbReference type="InterPro" id="IPR046373">
    <property type="entry name" value="Acyl-CoA_Oxase/DH_mid-dom_sf"/>
</dbReference>
<dbReference type="EMBL" id="CP060714">
    <property type="protein sequence ID" value="QNN58482.1"/>
    <property type="molecule type" value="Genomic_DNA"/>
</dbReference>
<dbReference type="Gene3D" id="2.40.110.10">
    <property type="entry name" value="Butyryl-CoA Dehydrogenase, subunit A, domain 2"/>
    <property type="match status" value="1"/>
</dbReference>
<dbReference type="SUPFAM" id="SSF47203">
    <property type="entry name" value="Acyl-CoA dehydrogenase C-terminal domain-like"/>
    <property type="match status" value="1"/>
</dbReference>
<dbReference type="GO" id="GO:0050660">
    <property type="term" value="F:flavin adenine dinucleotide binding"/>
    <property type="evidence" value="ECO:0007669"/>
    <property type="project" value="InterPro"/>
</dbReference>
<dbReference type="InterPro" id="IPR011032">
    <property type="entry name" value="GroES-like_sf"/>
</dbReference>
<keyword evidence="7" id="KW-1185">Reference proteome</keyword>
<keyword evidence="3" id="KW-0285">Flavoprotein</keyword>
<comment type="cofactor">
    <cofactor evidence="1">
        <name>FAD</name>
        <dbReference type="ChEBI" id="CHEBI:57692"/>
    </cofactor>
</comment>
<dbReference type="PROSITE" id="PS00072">
    <property type="entry name" value="ACYL_COA_DH_1"/>
    <property type="match status" value="1"/>
</dbReference>
<dbReference type="InterPro" id="IPR013786">
    <property type="entry name" value="AcylCoA_DH/ox_N"/>
</dbReference>
<organism evidence="6 7">
    <name type="scientific">Diaphorobacter ruginosibacter</name>
    <dbReference type="NCBI Taxonomy" id="1715720"/>
    <lineage>
        <taxon>Bacteria</taxon>
        <taxon>Pseudomonadati</taxon>
        <taxon>Pseudomonadota</taxon>
        <taxon>Betaproteobacteria</taxon>
        <taxon>Burkholderiales</taxon>
        <taxon>Comamonadaceae</taxon>
        <taxon>Diaphorobacter</taxon>
    </lineage>
</organism>
<dbReference type="Pfam" id="PF00441">
    <property type="entry name" value="Acyl-CoA_dh_1"/>
    <property type="match status" value="1"/>
</dbReference>
<evidence type="ECO:0000256" key="2">
    <source>
        <dbReference type="ARBA" id="ARBA00009347"/>
    </source>
</evidence>
<dbReference type="Gene3D" id="1.20.140.10">
    <property type="entry name" value="Butyryl-CoA Dehydrogenase, subunit A, domain 3"/>
    <property type="match status" value="1"/>
</dbReference>
<dbReference type="Proteomes" id="UP000515811">
    <property type="component" value="Chromosome"/>
</dbReference>
<dbReference type="InterPro" id="IPR037069">
    <property type="entry name" value="AcylCoA_DH/ox_N_sf"/>
</dbReference>
<dbReference type="InterPro" id="IPR013149">
    <property type="entry name" value="ADH-like_C"/>
</dbReference>
<evidence type="ECO:0000259" key="5">
    <source>
        <dbReference type="SMART" id="SM00829"/>
    </source>
</evidence>
<dbReference type="SMART" id="SM00829">
    <property type="entry name" value="PKS_ER"/>
    <property type="match status" value="1"/>
</dbReference>
<dbReference type="Pfam" id="PF02770">
    <property type="entry name" value="Acyl-CoA_dh_M"/>
    <property type="match status" value="1"/>
</dbReference>
<evidence type="ECO:0000313" key="7">
    <source>
        <dbReference type="Proteomes" id="UP000515811"/>
    </source>
</evidence>
<dbReference type="Gene3D" id="3.90.180.10">
    <property type="entry name" value="Medium-chain alcohol dehydrogenases, catalytic domain"/>
    <property type="match status" value="1"/>
</dbReference>
<dbReference type="InterPro" id="IPR009100">
    <property type="entry name" value="AcylCoA_DH/oxidase_NM_dom_sf"/>
</dbReference>
<gene>
    <name evidence="6" type="ORF">H9K76_06495</name>
</gene>
<sequence length="737" mass="76867">MTSAHRIESNAQLAAALRAFADRVVAPLAARPAHEQSWAGDAIRQACREGLGGMEVPADQGGLGLPFQARIEAAQLLAAVDFGFAFGFINHHNAVLRIAESGTDAARAKYVPAMLRGELIGCTAMTEDGAGSDFAAIRMTATRVDGGWELNGAKQWIANVQGCEVALVFAQTDAAQGAAGIACFIVRLDVPQCRRIVDRPMDGIAMGGVGGFELSGYIAADSDMLYAPGSGFKQAMAGVNKARVHVAAMASGMLRSALSQASAHAAARMVFGQPVLNQQGLRWSLVDVSMVDGILQMLIDRAAALIASGSEDAVEAAAMAKLYAGNETLDAIAACIQALGARGMAHGEGLTRKLLAAKALCLADGSNEIMRDRLGVTLSQRYARSHLQARSTPPTVTGTVTGAGTQATDQFRAVFITKPEGGSHQAELRTLGQADLPDGEVLVRVSHSTMNYKDALAITGRSPVVRKYPMVPGIDFAGVVERSADPRFQPGDAVLLNGWGTGELYWGGLSQYATTRADWLIRQPEGMSAEQAMSIGTAGYTAMLCVMALQSHGLTPESGPVLVTGANGGVGSIAIALLSHLGFMVTASTGRMEEAPHLQALGASAVMDRQALSAQGKPLQKENWAGAVDAVGSHTLANVLATMRYGGVVAACGLAQGMDLPASVAPFILRGVSLIGVDSVYAPMPRRQTAWDRLAKELPAEVLAGNTRLIGLSEVIPLAGELLAGKVRGRVVVDVNR</sequence>
<evidence type="ECO:0000256" key="3">
    <source>
        <dbReference type="ARBA" id="ARBA00022630"/>
    </source>
</evidence>
<dbReference type="InterPro" id="IPR036250">
    <property type="entry name" value="AcylCo_DH-like_C"/>
</dbReference>
<accession>A0A7G9RSA7</accession>
<dbReference type="InterPro" id="IPR009075">
    <property type="entry name" value="AcylCo_DH/oxidase_C"/>
</dbReference>
<dbReference type="InterPro" id="IPR020843">
    <property type="entry name" value="ER"/>
</dbReference>
<dbReference type="GO" id="GO:0043958">
    <property type="term" value="F:acryloyl-CoA reductase (NADH) activity"/>
    <property type="evidence" value="ECO:0007669"/>
    <property type="project" value="UniProtKB-EC"/>
</dbReference>
<dbReference type="InterPro" id="IPR013154">
    <property type="entry name" value="ADH-like_N"/>
</dbReference>
<dbReference type="SUPFAM" id="SSF56645">
    <property type="entry name" value="Acyl-CoA dehydrogenase NM domain-like"/>
    <property type="match status" value="1"/>
</dbReference>
<dbReference type="KEGG" id="drg:H9K76_06495"/>
<dbReference type="InterPro" id="IPR006091">
    <property type="entry name" value="Acyl-CoA_Oxase/DH_mid-dom"/>
</dbReference>
<dbReference type="PANTHER" id="PTHR43884">
    <property type="entry name" value="ACYL-COA DEHYDROGENASE"/>
    <property type="match status" value="1"/>
</dbReference>